<comment type="similarity">
    <text evidence="1 4">Belongs to the glycosyl hydrolase 1 family.</text>
</comment>
<dbReference type="Pfam" id="PF00232">
    <property type="entry name" value="Glyco_hydro_1"/>
    <property type="match status" value="1"/>
</dbReference>
<dbReference type="Proteomes" id="UP000239250">
    <property type="component" value="Chromosome"/>
</dbReference>
<keyword evidence="2" id="KW-0378">Hydrolase</keyword>
<dbReference type="GO" id="GO:0016052">
    <property type="term" value="P:carbohydrate catabolic process"/>
    <property type="evidence" value="ECO:0007669"/>
    <property type="project" value="TreeGrafter"/>
</dbReference>
<dbReference type="InterPro" id="IPR017853">
    <property type="entry name" value="GH"/>
</dbReference>
<evidence type="ECO:0000256" key="2">
    <source>
        <dbReference type="ARBA" id="ARBA00022801"/>
    </source>
</evidence>
<dbReference type="EMBL" id="CP027019">
    <property type="protein sequence ID" value="AVP49786.1"/>
    <property type="molecule type" value="Genomic_DNA"/>
</dbReference>
<dbReference type="InterPro" id="IPR001360">
    <property type="entry name" value="Glyco_hydro_1"/>
</dbReference>
<gene>
    <name evidence="5" type="ORF">C5T88_00040</name>
</gene>
<evidence type="ECO:0000256" key="4">
    <source>
        <dbReference type="RuleBase" id="RU003690"/>
    </source>
</evidence>
<sequence>MDYWYQNNPEDFFDQIGPNITSDVYHKYKEDIKLMEKINLNSFRTSIQWTRLMKDVEKGEVDNDAVAFYRDYFSSFKKANIKLVVNLFHFDMPIKFENIGGFANFDVVDAFVNYAETCFKLFGDLVDYWTTFNEPVVPIEGCYLYKWYYPKIVDFKLGIQAAFGTILANAKVVNLFHKMFSTDNNKRIGIILNVTPTYPASNEIQDIKAAKIRDQLFNRVFLDTAVKGRFNDDLIKLLKDDQLLPKYQINDLKEINNAKVDFLGINYYQPVRVQAPIKIWNDIEPIMPEKWFEKYESPERRINPSRGWEIYPSAIFEIGEIIKNEYNNIPWFISENGIGIANEELWKNESGQIQDDYRIEFISEHLYWLNKTIQNGSNCFGYHMWTFVDCWSWANAYKNRYGFVSLNLETQKRTLKKSAYWFKKIISNDGEIEILDNVFKN</sequence>
<dbReference type="FunFam" id="3.20.20.80:FF:000004">
    <property type="entry name" value="Beta-glucosidase 6-phospho-beta-glucosidase"/>
    <property type="match status" value="1"/>
</dbReference>
<dbReference type="SUPFAM" id="SSF51445">
    <property type="entry name" value="(Trans)glycosidases"/>
    <property type="match status" value="1"/>
</dbReference>
<dbReference type="PANTHER" id="PTHR10353:SF139">
    <property type="entry name" value="6-PHOSPHO-BETA-GLUCOSIDASE GMUD"/>
    <property type="match status" value="1"/>
</dbReference>
<name>A0A2S0NL95_9MOLU</name>
<evidence type="ECO:0000313" key="5">
    <source>
        <dbReference type="EMBL" id="AVP49786.1"/>
    </source>
</evidence>
<evidence type="ECO:0000256" key="3">
    <source>
        <dbReference type="ARBA" id="ARBA00023295"/>
    </source>
</evidence>
<organism evidence="5 6">
    <name type="scientific">Williamsoniiplasma luminosum</name>
    <dbReference type="NCBI Taxonomy" id="214888"/>
    <lineage>
        <taxon>Bacteria</taxon>
        <taxon>Bacillati</taxon>
        <taxon>Mycoplasmatota</taxon>
        <taxon>Mollicutes</taxon>
        <taxon>Entomoplasmatales</taxon>
        <taxon>Williamsoniiplasma</taxon>
    </lineage>
</organism>
<evidence type="ECO:0000256" key="1">
    <source>
        <dbReference type="ARBA" id="ARBA00010838"/>
    </source>
</evidence>
<dbReference type="Gene3D" id="3.20.20.80">
    <property type="entry name" value="Glycosidases"/>
    <property type="match status" value="1"/>
</dbReference>
<protein>
    <submittedName>
        <fullName evidence="5">6-phospho-beta-glucosidase</fullName>
    </submittedName>
</protein>
<evidence type="ECO:0000313" key="6">
    <source>
        <dbReference type="Proteomes" id="UP000239250"/>
    </source>
</evidence>
<dbReference type="PRINTS" id="PR00131">
    <property type="entry name" value="GLHYDRLASE1"/>
</dbReference>
<reference evidence="6" key="1">
    <citation type="submission" date="2018-02" db="EMBL/GenBank/DDBJ databases">
        <title>Firefly genomes illuminate parallel origins of bioluminescence in beetles.</title>
        <authorList>
            <person name="Fallon T.R."/>
            <person name="Lower S.E.S."/>
            <person name="Behringer M."/>
            <person name="Weng J.-K."/>
        </authorList>
    </citation>
    <scope>NUCLEOTIDE SEQUENCE [LARGE SCALE GENOMIC DNA]</scope>
</reference>
<accession>A0A2S0NL95</accession>
<dbReference type="GO" id="GO:0008422">
    <property type="term" value="F:beta-glucosidase activity"/>
    <property type="evidence" value="ECO:0007669"/>
    <property type="project" value="TreeGrafter"/>
</dbReference>
<dbReference type="PANTHER" id="PTHR10353">
    <property type="entry name" value="GLYCOSYL HYDROLASE"/>
    <property type="match status" value="1"/>
</dbReference>
<proteinExistence type="inferred from homology"/>
<dbReference type="AlphaFoldDB" id="A0A2S0NL95"/>
<dbReference type="GO" id="GO:0005829">
    <property type="term" value="C:cytosol"/>
    <property type="evidence" value="ECO:0007669"/>
    <property type="project" value="TreeGrafter"/>
</dbReference>
<keyword evidence="3" id="KW-0326">Glycosidase</keyword>